<feature type="transmembrane region" description="Helical" evidence="1">
    <location>
        <begin position="118"/>
        <end position="143"/>
    </location>
</feature>
<reference evidence="2 3" key="1">
    <citation type="submission" date="2024-01" db="EMBL/GenBank/DDBJ databases">
        <title>A telomere-to-telomere, gap-free genome of sweet tea (Lithocarpus litseifolius).</title>
        <authorList>
            <person name="Zhou J."/>
        </authorList>
    </citation>
    <scope>NUCLEOTIDE SEQUENCE [LARGE SCALE GENOMIC DNA]</scope>
    <source>
        <strain evidence="2">Zhou-2022a</strain>
        <tissue evidence="2">Leaf</tissue>
    </source>
</reference>
<evidence type="ECO:0000313" key="2">
    <source>
        <dbReference type="EMBL" id="KAL0005352.1"/>
    </source>
</evidence>
<sequence>MLVAVVSVTKWNLFSISNINKGTLSLLPLNPGSDHEEKDIMGQVQVQVQLQSDEGNFTLLEPEQNSSGIYDKPLSCFGCGIGWFSFLLGFVFPPLWYFATVLYFGNYYHKDPRERPGLAASAIAALFCSLIVLITLLAVFCGIKISHPG</sequence>
<evidence type="ECO:0008006" key="4">
    <source>
        <dbReference type="Google" id="ProtNLM"/>
    </source>
</evidence>
<dbReference type="PANTHER" id="PTHR46666:SF2">
    <property type="entry name" value="60S RIBOSOMAL L18A-LIKE PROTEIN"/>
    <property type="match status" value="1"/>
</dbReference>
<keyword evidence="1" id="KW-0812">Transmembrane</keyword>
<keyword evidence="1" id="KW-1133">Transmembrane helix</keyword>
<organism evidence="2 3">
    <name type="scientific">Lithocarpus litseifolius</name>
    <dbReference type="NCBI Taxonomy" id="425828"/>
    <lineage>
        <taxon>Eukaryota</taxon>
        <taxon>Viridiplantae</taxon>
        <taxon>Streptophyta</taxon>
        <taxon>Embryophyta</taxon>
        <taxon>Tracheophyta</taxon>
        <taxon>Spermatophyta</taxon>
        <taxon>Magnoliopsida</taxon>
        <taxon>eudicotyledons</taxon>
        <taxon>Gunneridae</taxon>
        <taxon>Pentapetalae</taxon>
        <taxon>rosids</taxon>
        <taxon>fabids</taxon>
        <taxon>Fagales</taxon>
        <taxon>Fagaceae</taxon>
        <taxon>Lithocarpus</taxon>
    </lineage>
</organism>
<dbReference type="EMBL" id="JAZDWU010000004">
    <property type="protein sequence ID" value="KAL0005352.1"/>
    <property type="molecule type" value="Genomic_DNA"/>
</dbReference>
<keyword evidence="3" id="KW-1185">Reference proteome</keyword>
<gene>
    <name evidence="2" type="ORF">SO802_012913</name>
</gene>
<dbReference type="AlphaFoldDB" id="A0AAW2D4Q5"/>
<feature type="transmembrane region" description="Helical" evidence="1">
    <location>
        <begin position="74"/>
        <end position="98"/>
    </location>
</feature>
<comment type="caution">
    <text evidence="2">The sequence shown here is derived from an EMBL/GenBank/DDBJ whole genome shotgun (WGS) entry which is preliminary data.</text>
</comment>
<proteinExistence type="predicted"/>
<protein>
    <recommendedName>
        <fullName evidence="4">Ribosomal protein L18ae family</fullName>
    </recommendedName>
</protein>
<evidence type="ECO:0000313" key="3">
    <source>
        <dbReference type="Proteomes" id="UP001459277"/>
    </source>
</evidence>
<evidence type="ECO:0000256" key="1">
    <source>
        <dbReference type="SAM" id="Phobius"/>
    </source>
</evidence>
<dbReference type="PANTHER" id="PTHR46666">
    <property type="entry name" value="60S RIBOSOMAL L18A-LIKE PROTEIN"/>
    <property type="match status" value="1"/>
</dbReference>
<accession>A0AAW2D4Q5</accession>
<keyword evidence="1" id="KW-0472">Membrane</keyword>
<name>A0AAW2D4Q5_9ROSI</name>
<dbReference type="Proteomes" id="UP001459277">
    <property type="component" value="Unassembled WGS sequence"/>
</dbReference>